<evidence type="ECO:0000313" key="1">
    <source>
        <dbReference type="EMBL" id="PVH26995.1"/>
    </source>
</evidence>
<dbReference type="EMBL" id="QDKG01000001">
    <property type="protein sequence ID" value="PVH26995.1"/>
    <property type="molecule type" value="Genomic_DNA"/>
</dbReference>
<dbReference type="Proteomes" id="UP000245627">
    <property type="component" value="Unassembled WGS sequence"/>
</dbReference>
<sequence>MDKKVEQLLLAYAELSNEQKKDLKKGIDDYDKSNSINERRQFTERLQKSLGPLNRVCERCGR</sequence>
<keyword evidence="2" id="KW-1185">Reference proteome</keyword>
<dbReference type="RefSeq" id="WP_116774850.1">
    <property type="nucleotide sequence ID" value="NZ_QDKG01000001.1"/>
</dbReference>
<organism evidence="1 2">
    <name type="scientific">Sphingobacterium corticibacter</name>
    <dbReference type="NCBI Taxonomy" id="2171749"/>
    <lineage>
        <taxon>Bacteria</taxon>
        <taxon>Pseudomonadati</taxon>
        <taxon>Bacteroidota</taxon>
        <taxon>Sphingobacteriia</taxon>
        <taxon>Sphingobacteriales</taxon>
        <taxon>Sphingobacteriaceae</taxon>
        <taxon>Sphingobacterium</taxon>
    </lineage>
</organism>
<comment type="caution">
    <text evidence="1">The sequence shown here is derived from an EMBL/GenBank/DDBJ whole genome shotgun (WGS) entry which is preliminary data.</text>
</comment>
<name>A0A2T8HNK5_9SPHI</name>
<protein>
    <submittedName>
        <fullName evidence="1">Uncharacterized protein</fullName>
    </submittedName>
</protein>
<reference evidence="1 2" key="1">
    <citation type="submission" date="2018-04" db="EMBL/GenBank/DDBJ databases">
        <title>Sphingobacterium cortibacter sp. nov.</title>
        <authorList>
            <person name="Li Y."/>
        </authorList>
    </citation>
    <scope>NUCLEOTIDE SEQUENCE [LARGE SCALE GENOMIC DNA]</scope>
    <source>
        <strain evidence="1 2">2c-3</strain>
    </source>
</reference>
<accession>A0A2T8HNK5</accession>
<dbReference type="AlphaFoldDB" id="A0A2T8HNK5"/>
<evidence type="ECO:0000313" key="2">
    <source>
        <dbReference type="Proteomes" id="UP000245627"/>
    </source>
</evidence>
<gene>
    <name evidence="1" type="ORF">DC487_05210</name>
</gene>
<proteinExistence type="predicted"/>